<feature type="compositionally biased region" description="Low complexity" evidence="1">
    <location>
        <begin position="39"/>
        <end position="52"/>
    </location>
</feature>
<dbReference type="Proteomes" id="UP001217417">
    <property type="component" value="Unassembled WGS sequence"/>
</dbReference>
<feature type="region of interest" description="Disordered" evidence="1">
    <location>
        <begin position="1"/>
        <end position="52"/>
    </location>
</feature>
<dbReference type="EMBL" id="JARPMG010000001">
    <property type="protein sequence ID" value="KAJ8103557.1"/>
    <property type="molecule type" value="Genomic_DNA"/>
</dbReference>
<sequence>MASPRIYSTPEDDICPPSTSSELSTPGKSIFTSHSPTLTVDTSPSSESSTPVSHDNWALVQHLLAQLPNPLETTPIGKHIAEQNYPAVVAEDSESQFECDDDSVDFNLGDSGDEPTAPPPPEYLQRQLEAEGELDLENESRNIVDLIEGTSKSTVAVVMETVKKAWMASTAPSEDPTVWHESQPKLDPWSSCIEYSSVRSRSVASRVGISHSQSSERDTRRVGGGRSAHKLARSFLRARRISTVPYDVVTSSIQNHLAYGKFRPQAKATVNMAMRTNRNLARPVNHSSLVPFGNGSVDLRVSMNAKTLNGVDGSDEVRCSNRQRHTPKFSSRPRQTQLYVPSITFAAPVAVMPAPVFGRLGSAGDSDVEMIDSDFCDVVGEEIDIMDIDTVVPQRHSLANDSEAHSMLYDEDMVIMDAW</sequence>
<organism evidence="2 3">
    <name type="scientific">Lipomyces tetrasporus</name>
    <dbReference type="NCBI Taxonomy" id="54092"/>
    <lineage>
        <taxon>Eukaryota</taxon>
        <taxon>Fungi</taxon>
        <taxon>Dikarya</taxon>
        <taxon>Ascomycota</taxon>
        <taxon>Saccharomycotina</taxon>
        <taxon>Lipomycetes</taxon>
        <taxon>Lipomycetales</taxon>
        <taxon>Lipomycetaceae</taxon>
        <taxon>Lipomyces</taxon>
    </lineage>
</organism>
<dbReference type="AlphaFoldDB" id="A0AAD7QY33"/>
<evidence type="ECO:0000256" key="1">
    <source>
        <dbReference type="SAM" id="MobiDB-lite"/>
    </source>
</evidence>
<gene>
    <name evidence="2" type="ORF">POJ06DRAFT_264383</name>
</gene>
<dbReference type="RefSeq" id="XP_056047007.1">
    <property type="nucleotide sequence ID" value="XM_056189005.1"/>
</dbReference>
<feature type="region of interest" description="Disordered" evidence="1">
    <location>
        <begin position="91"/>
        <end position="121"/>
    </location>
</feature>
<protein>
    <submittedName>
        <fullName evidence="2">Uncharacterized protein</fullName>
    </submittedName>
</protein>
<comment type="caution">
    <text evidence="2">The sequence shown here is derived from an EMBL/GenBank/DDBJ whole genome shotgun (WGS) entry which is preliminary data.</text>
</comment>
<dbReference type="GeneID" id="80884171"/>
<feature type="compositionally biased region" description="Acidic residues" evidence="1">
    <location>
        <begin position="91"/>
        <end position="104"/>
    </location>
</feature>
<name>A0AAD7QY33_9ASCO</name>
<accession>A0AAD7QY33</accession>
<evidence type="ECO:0000313" key="3">
    <source>
        <dbReference type="Proteomes" id="UP001217417"/>
    </source>
</evidence>
<feature type="region of interest" description="Disordered" evidence="1">
    <location>
        <begin position="206"/>
        <end position="226"/>
    </location>
</feature>
<reference evidence="2" key="1">
    <citation type="submission" date="2023-03" db="EMBL/GenBank/DDBJ databases">
        <title>Near-Complete genome sequence of Lipomyces tetrasporous NRRL Y-64009, an oleaginous yeast capable of growing on lignocellulosic hydrolysates.</title>
        <authorList>
            <consortium name="Lawrence Berkeley National Laboratory"/>
            <person name="Jagtap S.S."/>
            <person name="Liu J.-J."/>
            <person name="Walukiewicz H.E."/>
            <person name="Pangilinan J."/>
            <person name="Lipzen A."/>
            <person name="Ahrendt S."/>
            <person name="Koriabine M."/>
            <person name="Cobaugh K."/>
            <person name="Salamov A."/>
            <person name="Yoshinaga Y."/>
            <person name="Ng V."/>
            <person name="Daum C."/>
            <person name="Grigoriev I.V."/>
            <person name="Slininger P.J."/>
            <person name="Dien B.S."/>
            <person name="Jin Y.-S."/>
            <person name="Rao C.V."/>
        </authorList>
    </citation>
    <scope>NUCLEOTIDE SEQUENCE</scope>
    <source>
        <strain evidence="2">NRRL Y-64009</strain>
    </source>
</reference>
<proteinExistence type="predicted"/>
<feature type="compositionally biased region" description="Polar residues" evidence="1">
    <location>
        <begin position="17"/>
        <end position="38"/>
    </location>
</feature>
<keyword evidence="3" id="KW-1185">Reference proteome</keyword>
<evidence type="ECO:0000313" key="2">
    <source>
        <dbReference type="EMBL" id="KAJ8103557.1"/>
    </source>
</evidence>